<protein>
    <submittedName>
        <fullName evidence="1">Uncharacterized protein</fullName>
    </submittedName>
</protein>
<dbReference type="GeneID" id="85225095"/>
<gene>
    <name evidence="1" type="ORF">MJAP1_001446</name>
</gene>
<name>A0AAF0EWL8_9BASI</name>
<evidence type="ECO:0000313" key="2">
    <source>
        <dbReference type="Proteomes" id="UP001217754"/>
    </source>
</evidence>
<dbReference type="AlphaFoldDB" id="A0AAF0EWL8"/>
<dbReference type="EMBL" id="CP119959">
    <property type="protein sequence ID" value="WFD38493.1"/>
    <property type="molecule type" value="Genomic_DNA"/>
</dbReference>
<sequence length="406" mass="44430">MQASGEATPLDALFGASFDLNDATQDPAEAKRLRREARFRAAFEHARETYTAKIDDEAWFFEHGVQDEPHEVEQAVELDAKTTQRLEACITYLYFKKRYAAAYAWACALLRRLHVLVEMPSGAWHATSTFPAYPVRSQTKLQKSLSGSGAARESLDIALRCMLQLHPDTLWTLSNEELGIVAAAFHKVRLDPAEYRGLVAGDVVQDDAVKKMLWTPLPGLAVTLGDVCARSGHYRSALEAYALVLGVRGPQWRILASSAYAFSELAHGTNSPALCTLAQASLACALQVCTFTNRVTLARNALAGKVLRPEHIPPLSSAPAAEQHSEASEDAALLHDLLHTEPLRPEATVGVLHVALRKRGGASLLSKRLPSYLYTAQQMLQGNDTAWFAYEDDAPAAEAPRSVKTL</sequence>
<dbReference type="RefSeq" id="XP_060121390.1">
    <property type="nucleotide sequence ID" value="XM_060265407.1"/>
</dbReference>
<keyword evidence="2" id="KW-1185">Reference proteome</keyword>
<organism evidence="1 2">
    <name type="scientific">Malassezia japonica</name>
    <dbReference type="NCBI Taxonomy" id="223818"/>
    <lineage>
        <taxon>Eukaryota</taxon>
        <taxon>Fungi</taxon>
        <taxon>Dikarya</taxon>
        <taxon>Basidiomycota</taxon>
        <taxon>Ustilaginomycotina</taxon>
        <taxon>Malasseziomycetes</taxon>
        <taxon>Malasseziales</taxon>
        <taxon>Malasseziaceae</taxon>
        <taxon>Malassezia</taxon>
    </lineage>
</organism>
<reference evidence="1" key="1">
    <citation type="submission" date="2023-03" db="EMBL/GenBank/DDBJ databases">
        <title>Mating type loci evolution in Malassezia.</title>
        <authorList>
            <person name="Coelho M.A."/>
        </authorList>
    </citation>
    <scope>NUCLEOTIDE SEQUENCE</scope>
    <source>
        <strain evidence="1">CBS 9431</strain>
    </source>
</reference>
<accession>A0AAF0EWL8</accession>
<evidence type="ECO:0000313" key="1">
    <source>
        <dbReference type="EMBL" id="WFD38493.1"/>
    </source>
</evidence>
<dbReference type="Proteomes" id="UP001217754">
    <property type="component" value="Chromosome 2"/>
</dbReference>
<proteinExistence type="predicted"/>